<evidence type="ECO:0000256" key="1">
    <source>
        <dbReference type="ARBA" id="ARBA00023002"/>
    </source>
</evidence>
<dbReference type="GO" id="GO:0010133">
    <property type="term" value="P:L-proline catabolic process to L-glutamate"/>
    <property type="evidence" value="ECO:0007669"/>
    <property type="project" value="TreeGrafter"/>
</dbReference>
<feature type="domain" description="Proline dehydrogenase" evidence="2">
    <location>
        <begin position="63"/>
        <end position="346"/>
    </location>
</feature>
<dbReference type="InterPro" id="IPR002872">
    <property type="entry name" value="Proline_DH_dom"/>
</dbReference>
<dbReference type="STRING" id="1123498.VR7878_03502"/>
<evidence type="ECO:0000259" key="2">
    <source>
        <dbReference type="Pfam" id="PF01619"/>
    </source>
</evidence>
<dbReference type="InterPro" id="IPR015659">
    <property type="entry name" value="Proline_oxidase"/>
</dbReference>
<evidence type="ECO:0000313" key="4">
    <source>
        <dbReference type="Proteomes" id="UP000188276"/>
    </source>
</evidence>
<dbReference type="PANTHER" id="PTHR13914:SF0">
    <property type="entry name" value="PROLINE DEHYDROGENASE 1, MITOCHONDRIAL"/>
    <property type="match status" value="1"/>
</dbReference>
<reference evidence="4" key="1">
    <citation type="submission" date="2017-02" db="EMBL/GenBank/DDBJ databases">
        <authorList>
            <person name="Rodrigo-Torres L."/>
            <person name="Arahal R.D."/>
            <person name="Lucena T."/>
        </authorList>
    </citation>
    <scope>NUCLEOTIDE SEQUENCE [LARGE SCALE GENOMIC DNA]</scope>
    <source>
        <strain evidence="4">CECT 7878</strain>
    </source>
</reference>
<dbReference type="GO" id="GO:0071949">
    <property type="term" value="F:FAD binding"/>
    <property type="evidence" value="ECO:0007669"/>
    <property type="project" value="TreeGrafter"/>
</dbReference>
<dbReference type="Pfam" id="PF01619">
    <property type="entry name" value="Pro_dh"/>
    <property type="match status" value="1"/>
</dbReference>
<dbReference type="OrthoDB" id="1401444at2"/>
<dbReference type="RefSeq" id="WP_077337355.1">
    <property type="nucleotide sequence ID" value="NZ_FULE01000050.1"/>
</dbReference>
<dbReference type="Proteomes" id="UP000188276">
    <property type="component" value="Unassembled WGS sequence"/>
</dbReference>
<dbReference type="Gene3D" id="3.20.20.220">
    <property type="match status" value="1"/>
</dbReference>
<sequence length="383" mass="44377">MYSRHSNLELFFKYFSSIILSNKYTGILSVKLFKWLITQGVRSKFHNIIYKIYFGGESINEAIHTSDTLSRDGTASLLDYAVEGIDHSSGFQAALDNTISLIKLSSQKQHIPFVVIKPSSIGSSLIYQKISHRQCLSTSELNDWNQTKQRYEDIFEMASQHHVKVMVDAEQSWIQPAVDELVVQYMKQYNTSQTVIYLTVQCYLKDKLAFLKHCYQQSVQHHFKAGIKLVRGAYLEDERKYCTDMSEFPIFSTKEETDNNYSSAIEFIATNISHFSPFFATHNSESVDKIVQYPVLSHTWSGQLYGLSDHLTNYLKQYGFKTSKYIPYGPMESSLPYLLRRIEESSISTKSFLEEQKTIKKEIKNRLFHKKTPSNLNQLDDKR</sequence>
<accession>A0A1R4LSJ8</accession>
<keyword evidence="4" id="KW-1185">Reference proteome</keyword>
<proteinExistence type="predicted"/>
<dbReference type="PANTHER" id="PTHR13914">
    <property type="entry name" value="PROLINE OXIDASE"/>
    <property type="match status" value="1"/>
</dbReference>
<evidence type="ECO:0000313" key="3">
    <source>
        <dbReference type="EMBL" id="SJN59566.1"/>
    </source>
</evidence>
<name>A0A1R4LSJ8_VIBR1</name>
<protein>
    <submittedName>
        <fullName evidence="3">Bifunctional proline dehydrogenase/pyrroline-5-carboxylate dehydrogenase</fullName>
    </submittedName>
</protein>
<keyword evidence="1" id="KW-0560">Oxidoreductase</keyword>
<dbReference type="AlphaFoldDB" id="A0A1R4LSJ8"/>
<organism evidence="3 4">
    <name type="scientific">Vibrio ruber (strain DSM 16370 / JCM 11486 / BCRC 17186 / CECT 7878 / LMG 23124 / VR1)</name>
    <dbReference type="NCBI Taxonomy" id="1123498"/>
    <lineage>
        <taxon>Bacteria</taxon>
        <taxon>Pseudomonadati</taxon>
        <taxon>Pseudomonadota</taxon>
        <taxon>Gammaproteobacteria</taxon>
        <taxon>Vibrionales</taxon>
        <taxon>Vibrionaceae</taxon>
        <taxon>Vibrio</taxon>
    </lineage>
</organism>
<dbReference type="EMBL" id="FULE01000050">
    <property type="protein sequence ID" value="SJN59566.1"/>
    <property type="molecule type" value="Genomic_DNA"/>
</dbReference>
<dbReference type="InterPro" id="IPR029041">
    <property type="entry name" value="FAD-linked_oxidoreductase-like"/>
</dbReference>
<dbReference type="GO" id="GO:0004657">
    <property type="term" value="F:proline dehydrogenase activity"/>
    <property type="evidence" value="ECO:0007669"/>
    <property type="project" value="InterPro"/>
</dbReference>
<dbReference type="SUPFAM" id="SSF51730">
    <property type="entry name" value="FAD-linked oxidoreductase"/>
    <property type="match status" value="1"/>
</dbReference>
<gene>
    <name evidence="3" type="ORF">VR7878_03502</name>
</gene>